<dbReference type="Proteomes" id="UP001626550">
    <property type="component" value="Unassembled WGS sequence"/>
</dbReference>
<evidence type="ECO:0000256" key="1">
    <source>
        <dbReference type="SAM" id="Phobius"/>
    </source>
</evidence>
<comment type="caution">
    <text evidence="2">The sequence shown here is derived from an EMBL/GenBank/DDBJ whole genome shotgun (WGS) entry which is preliminary data.</text>
</comment>
<dbReference type="AlphaFoldDB" id="A0ABD2PPI5"/>
<proteinExistence type="predicted"/>
<dbReference type="EMBL" id="JBJKFK010004132">
    <property type="protein sequence ID" value="KAL3309244.1"/>
    <property type="molecule type" value="Genomic_DNA"/>
</dbReference>
<protein>
    <submittedName>
        <fullName evidence="2">Uncharacterized protein</fullName>
    </submittedName>
</protein>
<gene>
    <name evidence="2" type="ORF">Ciccas_012211</name>
</gene>
<keyword evidence="1" id="KW-0472">Membrane</keyword>
<evidence type="ECO:0000313" key="2">
    <source>
        <dbReference type="EMBL" id="KAL3309244.1"/>
    </source>
</evidence>
<keyword evidence="1" id="KW-0812">Transmembrane</keyword>
<keyword evidence="3" id="KW-1185">Reference proteome</keyword>
<sequence>MDLCAPILQLRLYSFVAGLGITLLLIFVVLWDHGDHVLISERQFDHDRSVETKGTHLFRIRFKYKNVPIVVSGFKAYPKKYRHKNKREHASSEEINSQLTRQGAPLAPFVLIQGDNDKSYSSHSWVTSGTMRLITGFNHDVYAVDMPGALSHI</sequence>
<accession>A0ABD2PPI5</accession>
<reference evidence="2 3" key="1">
    <citation type="submission" date="2024-11" db="EMBL/GenBank/DDBJ databases">
        <title>Adaptive evolution of stress response genes in parasites aligns with host niche diversity.</title>
        <authorList>
            <person name="Hahn C."/>
            <person name="Resl P."/>
        </authorList>
    </citation>
    <scope>NUCLEOTIDE SEQUENCE [LARGE SCALE GENOMIC DNA]</scope>
    <source>
        <strain evidence="2">EGGRZ-B1_66</strain>
        <tissue evidence="2">Body</tissue>
    </source>
</reference>
<name>A0ABD2PPI5_9PLAT</name>
<keyword evidence="1" id="KW-1133">Transmembrane helix</keyword>
<feature type="transmembrane region" description="Helical" evidence="1">
    <location>
        <begin position="12"/>
        <end position="31"/>
    </location>
</feature>
<organism evidence="2 3">
    <name type="scientific">Cichlidogyrus casuarinus</name>
    <dbReference type="NCBI Taxonomy" id="1844966"/>
    <lineage>
        <taxon>Eukaryota</taxon>
        <taxon>Metazoa</taxon>
        <taxon>Spiralia</taxon>
        <taxon>Lophotrochozoa</taxon>
        <taxon>Platyhelminthes</taxon>
        <taxon>Monogenea</taxon>
        <taxon>Monopisthocotylea</taxon>
        <taxon>Dactylogyridea</taxon>
        <taxon>Ancyrocephalidae</taxon>
        <taxon>Cichlidogyrus</taxon>
    </lineage>
</organism>
<evidence type="ECO:0000313" key="3">
    <source>
        <dbReference type="Proteomes" id="UP001626550"/>
    </source>
</evidence>